<dbReference type="Pfam" id="PF07796">
    <property type="entry name" value="DUF1638"/>
    <property type="match status" value="1"/>
</dbReference>
<dbReference type="Proteomes" id="UP000586918">
    <property type="component" value="Unassembled WGS sequence"/>
</dbReference>
<organism evidence="2 3">
    <name type="scientific">Pseudonocardia bannensis</name>
    <dbReference type="NCBI Taxonomy" id="630973"/>
    <lineage>
        <taxon>Bacteria</taxon>
        <taxon>Bacillati</taxon>
        <taxon>Actinomycetota</taxon>
        <taxon>Actinomycetes</taxon>
        <taxon>Pseudonocardiales</taxon>
        <taxon>Pseudonocardiaceae</taxon>
        <taxon>Pseudonocardia</taxon>
    </lineage>
</organism>
<evidence type="ECO:0000313" key="3">
    <source>
        <dbReference type="Proteomes" id="UP000586918"/>
    </source>
</evidence>
<evidence type="ECO:0000259" key="1">
    <source>
        <dbReference type="Pfam" id="PF07796"/>
    </source>
</evidence>
<accession>A0A848DCN5</accession>
<proteinExistence type="predicted"/>
<feature type="domain" description="DUF1638" evidence="1">
    <location>
        <begin position="47"/>
        <end position="198"/>
    </location>
</feature>
<evidence type="ECO:0000313" key="2">
    <source>
        <dbReference type="EMBL" id="NMH90368.1"/>
    </source>
</evidence>
<comment type="caution">
    <text evidence="2">The sequence shown here is derived from an EMBL/GenBank/DDBJ whole genome shotgun (WGS) entry which is preliminary data.</text>
</comment>
<protein>
    <submittedName>
        <fullName evidence="2">DUF1638 domain-containing protein</fullName>
    </submittedName>
</protein>
<gene>
    <name evidence="2" type="ORF">HF519_01910</name>
</gene>
<dbReference type="AlphaFoldDB" id="A0A848DCN5"/>
<sequence length="215" mass="22639">MTGSSTSWPSPPEPGPPRVAVVACGAIARHVADIAARRGWPVDVHPLPPLLHNRPSRIAAAVSARVGELRDRYAAVAVGFADCGTYGALREACTELGVPMLSGAHCYDVFAGAPRLARLLDDEPGTYVLTDFLAASFAHTVIAELGLDRHPELRDDYFRHYRRVMWLAQHPTPGLRAAAEAAAAVIGLPLEVVVVGDSGLERDLAGLLASAAGPG</sequence>
<keyword evidence="3" id="KW-1185">Reference proteome</keyword>
<name>A0A848DCN5_9PSEU</name>
<dbReference type="EMBL" id="JAAXKZ010000004">
    <property type="protein sequence ID" value="NMH90368.1"/>
    <property type="molecule type" value="Genomic_DNA"/>
</dbReference>
<dbReference type="InterPro" id="IPR012437">
    <property type="entry name" value="DUF1638"/>
</dbReference>
<reference evidence="2 3" key="1">
    <citation type="submission" date="2020-04" db="EMBL/GenBank/DDBJ databases">
        <authorList>
            <person name="Klaysubun C."/>
            <person name="Duangmal K."/>
            <person name="Lipun K."/>
        </authorList>
    </citation>
    <scope>NUCLEOTIDE SEQUENCE [LARGE SCALE GENOMIC DNA]</scope>
    <source>
        <strain evidence="2 3">DSM 45300</strain>
    </source>
</reference>